<dbReference type="SUPFAM" id="SSF103473">
    <property type="entry name" value="MFS general substrate transporter"/>
    <property type="match status" value="1"/>
</dbReference>
<evidence type="ECO:0000256" key="4">
    <source>
        <dbReference type="ARBA" id="ARBA00022989"/>
    </source>
</evidence>
<keyword evidence="11" id="KW-1185">Reference proteome</keyword>
<dbReference type="PANTHER" id="PTHR42718">
    <property type="entry name" value="MAJOR FACILITATOR SUPERFAMILY MULTIDRUG TRANSPORTER MFSC"/>
    <property type="match status" value="1"/>
</dbReference>
<dbReference type="PANTHER" id="PTHR42718:SF9">
    <property type="entry name" value="MAJOR FACILITATOR SUPERFAMILY MULTIDRUG TRANSPORTER MFSC"/>
    <property type="match status" value="1"/>
</dbReference>
<feature type="transmembrane region" description="Helical" evidence="8">
    <location>
        <begin position="137"/>
        <end position="162"/>
    </location>
</feature>
<dbReference type="Gene3D" id="1.20.1250.20">
    <property type="entry name" value="MFS general substrate transporter like domains"/>
    <property type="match status" value="2"/>
</dbReference>
<dbReference type="RefSeq" id="WP_311589021.1">
    <property type="nucleotide sequence ID" value="NZ_JAVRFJ010000001.1"/>
</dbReference>
<dbReference type="Pfam" id="PF07690">
    <property type="entry name" value="MFS_1"/>
    <property type="match status" value="1"/>
</dbReference>
<evidence type="ECO:0000256" key="7">
    <source>
        <dbReference type="SAM" id="MobiDB-lite"/>
    </source>
</evidence>
<feature type="transmembrane region" description="Helical" evidence="8">
    <location>
        <begin position="208"/>
        <end position="229"/>
    </location>
</feature>
<dbReference type="InterPro" id="IPR020846">
    <property type="entry name" value="MFS_dom"/>
</dbReference>
<evidence type="ECO:0000256" key="5">
    <source>
        <dbReference type="ARBA" id="ARBA00023136"/>
    </source>
</evidence>
<dbReference type="PROSITE" id="PS50850">
    <property type="entry name" value="MFS"/>
    <property type="match status" value="1"/>
</dbReference>
<protein>
    <submittedName>
        <fullName evidence="10">MFS transporter</fullName>
    </submittedName>
</protein>
<feature type="transmembrane region" description="Helical" evidence="8">
    <location>
        <begin position="174"/>
        <end position="196"/>
    </location>
</feature>
<feature type="transmembrane region" description="Helical" evidence="8">
    <location>
        <begin position="106"/>
        <end position="125"/>
    </location>
</feature>
<organism evidence="10 11">
    <name type="scientific">Streptomyces gottesmaniae</name>
    <dbReference type="NCBI Taxonomy" id="3075518"/>
    <lineage>
        <taxon>Bacteria</taxon>
        <taxon>Bacillati</taxon>
        <taxon>Actinomycetota</taxon>
        <taxon>Actinomycetes</taxon>
        <taxon>Kitasatosporales</taxon>
        <taxon>Streptomycetaceae</taxon>
        <taxon>Streptomyces</taxon>
    </lineage>
</organism>
<dbReference type="InterPro" id="IPR011701">
    <property type="entry name" value="MFS"/>
</dbReference>
<feature type="transmembrane region" description="Helical" evidence="8">
    <location>
        <begin position="343"/>
        <end position="363"/>
    </location>
</feature>
<feature type="transmembrane region" description="Helical" evidence="8">
    <location>
        <begin position="404"/>
        <end position="427"/>
    </location>
</feature>
<keyword evidence="3 8" id="KW-0812">Transmembrane</keyword>
<reference evidence="10" key="1">
    <citation type="submission" date="2024-05" db="EMBL/GenBank/DDBJ databases">
        <title>30 novel species of actinomycetes from the DSMZ collection.</title>
        <authorList>
            <person name="Nouioui I."/>
        </authorList>
    </citation>
    <scope>NUCLEOTIDE SEQUENCE</scope>
    <source>
        <strain evidence="10">DSM 3412</strain>
    </source>
</reference>
<evidence type="ECO:0000313" key="11">
    <source>
        <dbReference type="Proteomes" id="UP001180737"/>
    </source>
</evidence>
<dbReference type="CDD" id="cd17321">
    <property type="entry name" value="MFS_MMR_MDR_like"/>
    <property type="match status" value="1"/>
</dbReference>
<evidence type="ECO:0000256" key="6">
    <source>
        <dbReference type="ARBA" id="ARBA00023251"/>
    </source>
</evidence>
<name>A0ABU2YPU8_9ACTN</name>
<feature type="transmembrane region" description="Helical" evidence="8">
    <location>
        <begin position="549"/>
        <end position="569"/>
    </location>
</feature>
<feature type="transmembrane region" description="Helical" evidence="8">
    <location>
        <begin position="311"/>
        <end position="331"/>
    </location>
</feature>
<evidence type="ECO:0000256" key="2">
    <source>
        <dbReference type="ARBA" id="ARBA00022448"/>
    </source>
</evidence>
<evidence type="ECO:0000256" key="1">
    <source>
        <dbReference type="ARBA" id="ARBA00004651"/>
    </source>
</evidence>
<comment type="subcellular location">
    <subcellularLocation>
        <location evidence="1">Cell membrane</location>
        <topology evidence="1">Multi-pass membrane protein</topology>
    </subcellularLocation>
</comment>
<feature type="transmembrane region" description="Helical" evidence="8">
    <location>
        <begin position="41"/>
        <end position="64"/>
    </location>
</feature>
<comment type="caution">
    <text evidence="10">The sequence shown here is derived from an EMBL/GenBank/DDBJ whole genome shotgun (WGS) entry which is preliminary data.</text>
</comment>
<keyword evidence="5 8" id="KW-0472">Membrane</keyword>
<feature type="transmembrane region" description="Helical" evidence="8">
    <location>
        <begin position="241"/>
        <end position="261"/>
    </location>
</feature>
<gene>
    <name evidence="10" type="ORF">RM704_02475</name>
</gene>
<feature type="domain" description="Major facilitator superfamily (MFS) profile" evidence="9">
    <location>
        <begin position="40"/>
        <end position="573"/>
    </location>
</feature>
<dbReference type="EMBL" id="JAVRFJ010000001">
    <property type="protein sequence ID" value="MDT0566350.1"/>
    <property type="molecule type" value="Genomic_DNA"/>
</dbReference>
<keyword evidence="6" id="KW-0046">Antibiotic resistance</keyword>
<evidence type="ECO:0000256" key="8">
    <source>
        <dbReference type="SAM" id="Phobius"/>
    </source>
</evidence>
<evidence type="ECO:0000259" key="9">
    <source>
        <dbReference type="PROSITE" id="PS50850"/>
    </source>
</evidence>
<feature type="transmembrane region" description="Helical" evidence="8">
    <location>
        <begin position="76"/>
        <end position="94"/>
    </location>
</feature>
<keyword evidence="4 8" id="KW-1133">Transmembrane helix</keyword>
<feature type="transmembrane region" description="Helical" evidence="8">
    <location>
        <begin position="375"/>
        <end position="392"/>
    </location>
</feature>
<evidence type="ECO:0000313" key="10">
    <source>
        <dbReference type="EMBL" id="MDT0566350.1"/>
    </source>
</evidence>
<dbReference type="Proteomes" id="UP001180737">
    <property type="component" value="Unassembled WGS sequence"/>
</dbReference>
<feature type="region of interest" description="Disordered" evidence="7">
    <location>
        <begin position="1"/>
        <end position="30"/>
    </location>
</feature>
<sequence>MARSDTGVGNGAGSRPPARTAMAKQSSDQAHASDTLARGTLIAAALCVFMAQFALTVPAGLNGLFQQDFHTSASELTWITDAFLVPVTVLELTFGLLGDLFGRRRLLVGGSVLVAVGFVVCVLTPGPETDHMTRLIVLWTGQILAGIGAAAVIPTTLAMIAAGTRTPRARARSISVWAAALSMGSVLSPLACGLLAQSQFNSWPHSGWRWAFLLVVALAAVSAVLAYVLAEDSKSPEGRSLDWPGQITIAVAAVALLFAVIQGPTSGWGSIEVIGGFTVAAVFMVAFVLAERRSASPLLDLGLFANRNFTIAAIVTVVGMFCYLGTGYVTSIRLTAIQGFTPLKASLAFIVFNGVSALIQVPIASRLIERYDPKWILGGGLLLIGAGDFWMASIPIGHQSVTPLIAPLVVAGAGVAFVLSAVTAVVINTVPHNLSGMAAGWTSLLRDFGFTLGPAVVGAIALSRASREISEKVAADQQLSQALDTFNASAATAPEGQQAAVEGAVAAVNSGPLGANAVPSTVTLPDGSTVPFNPLKDTAFQALGSAYSLGYLIVGLCAVAAAVVTVVLISGRRTDLSDTPDAPATPMTTDA</sequence>
<dbReference type="InterPro" id="IPR036259">
    <property type="entry name" value="MFS_trans_sf"/>
</dbReference>
<accession>A0ABU2YPU8</accession>
<keyword evidence="2" id="KW-0813">Transport</keyword>
<proteinExistence type="predicted"/>
<evidence type="ECO:0000256" key="3">
    <source>
        <dbReference type="ARBA" id="ARBA00022692"/>
    </source>
</evidence>
<feature type="transmembrane region" description="Helical" evidence="8">
    <location>
        <begin position="267"/>
        <end position="290"/>
    </location>
</feature>